<evidence type="ECO:0000313" key="2">
    <source>
        <dbReference type="EMBL" id="TQL42980.1"/>
    </source>
</evidence>
<dbReference type="Proteomes" id="UP000319094">
    <property type="component" value="Unassembled WGS sequence"/>
</dbReference>
<name>A0A542Y4I1_9MICO</name>
<keyword evidence="3" id="KW-1185">Reference proteome</keyword>
<feature type="region of interest" description="Disordered" evidence="1">
    <location>
        <begin position="375"/>
        <end position="398"/>
    </location>
</feature>
<proteinExistence type="predicted"/>
<organism evidence="2 3">
    <name type="scientific">Leucobacter komagatae</name>
    <dbReference type="NCBI Taxonomy" id="55969"/>
    <lineage>
        <taxon>Bacteria</taxon>
        <taxon>Bacillati</taxon>
        <taxon>Actinomycetota</taxon>
        <taxon>Actinomycetes</taxon>
        <taxon>Micrococcales</taxon>
        <taxon>Microbacteriaceae</taxon>
        <taxon>Leucobacter</taxon>
    </lineage>
</organism>
<protein>
    <submittedName>
        <fullName evidence="2">Uncharacterized protein</fullName>
    </submittedName>
</protein>
<sequence length="398" mass="45591">MLKAAFVDVPDEGLSAQELVDRVFEAVKHTAWGPEFALNFMRRVYRTPRGPIFHNSMLISAVSAFETHLARLAEEYYRCAPAALHDLPRESVKEFSLRELQDLGSVDEAIEIAIERRVTQLMFGSLTDWKKFFADRIKLDFADYAQIWDEVKEVFERRNCVVHNDSRASRRYVQNYSETEIGAPLYADVAYVEWAIERLELLGVLFHTQVWVKFALNQKEVIDALEITAFEALKDQRWVFSRALYEKWTQLPLSQAESHMAKVNLWITSKEEHGLAAIQSEVEAWDISGSDELYSLARLCLLDQVDGAFKLLPALIDRDKIDGRALATWPLLRPLREDPRINEHSEIMREYLHDENEISAAERLEVEAETAMDLDSFTSEVIDSGTDGTGEPEVTTSG</sequence>
<dbReference type="EMBL" id="VFON01000001">
    <property type="protein sequence ID" value="TQL42980.1"/>
    <property type="molecule type" value="Genomic_DNA"/>
</dbReference>
<gene>
    <name evidence="2" type="ORF">FB468_0991</name>
</gene>
<comment type="caution">
    <text evidence="2">The sequence shown here is derived from an EMBL/GenBank/DDBJ whole genome shotgun (WGS) entry which is preliminary data.</text>
</comment>
<reference evidence="2 3" key="1">
    <citation type="submission" date="2019-06" db="EMBL/GenBank/DDBJ databases">
        <title>Sequencing the genomes of 1000 actinobacteria strains.</title>
        <authorList>
            <person name="Klenk H.-P."/>
        </authorList>
    </citation>
    <scope>NUCLEOTIDE SEQUENCE [LARGE SCALE GENOMIC DNA]</scope>
    <source>
        <strain evidence="2 3">DSM 8803</strain>
    </source>
</reference>
<evidence type="ECO:0000256" key="1">
    <source>
        <dbReference type="SAM" id="MobiDB-lite"/>
    </source>
</evidence>
<evidence type="ECO:0000313" key="3">
    <source>
        <dbReference type="Proteomes" id="UP000319094"/>
    </source>
</evidence>
<dbReference type="AlphaFoldDB" id="A0A542Y4I1"/>
<accession>A0A542Y4I1</accession>